<dbReference type="EMBL" id="FTOE01000017">
    <property type="protein sequence ID" value="SIT12072.1"/>
    <property type="molecule type" value="Genomic_DNA"/>
</dbReference>
<proteinExistence type="inferred from homology"/>
<evidence type="ECO:0000259" key="15">
    <source>
        <dbReference type="Pfam" id="PF06415"/>
    </source>
</evidence>
<evidence type="ECO:0000259" key="14">
    <source>
        <dbReference type="Pfam" id="PF01676"/>
    </source>
</evidence>
<dbReference type="PANTHER" id="PTHR31637">
    <property type="entry name" value="2,3-BISPHOSPHOGLYCERATE-INDEPENDENT PHOSPHOGLYCERATE MUTASE"/>
    <property type="match status" value="1"/>
</dbReference>
<comment type="pathway">
    <text evidence="2 10">Carbohydrate degradation; glycolysis; pyruvate from D-glyceraldehyde 3-phosphate: step 3/5.</text>
</comment>
<reference evidence="17" key="1">
    <citation type="submission" date="2017-01" db="EMBL/GenBank/DDBJ databases">
        <authorList>
            <person name="Varghese N."/>
            <person name="Submissions S."/>
        </authorList>
    </citation>
    <scope>NUCLEOTIDE SEQUENCE [LARGE SCALE GENOMIC DNA]</scope>
    <source>
        <strain evidence="17">DSM 22306</strain>
    </source>
</reference>
<comment type="catalytic activity">
    <reaction evidence="1 10">
        <text>(2R)-2-phosphoglycerate = (2R)-3-phosphoglycerate</text>
        <dbReference type="Rhea" id="RHEA:15901"/>
        <dbReference type="ChEBI" id="CHEBI:58272"/>
        <dbReference type="ChEBI" id="CHEBI:58289"/>
        <dbReference type="EC" id="5.4.2.12"/>
    </reaction>
</comment>
<dbReference type="GO" id="GO:0006096">
    <property type="term" value="P:glycolytic process"/>
    <property type="evidence" value="ECO:0007669"/>
    <property type="project" value="UniProtKB-UniRule"/>
</dbReference>
<evidence type="ECO:0000313" key="17">
    <source>
        <dbReference type="Proteomes" id="UP000185999"/>
    </source>
</evidence>
<evidence type="ECO:0000256" key="6">
    <source>
        <dbReference type="ARBA" id="ARBA00023152"/>
    </source>
</evidence>
<keyword evidence="8 10" id="KW-0413">Isomerase</keyword>
<accession>A0A1N7PNA9</accession>
<evidence type="ECO:0000256" key="7">
    <source>
        <dbReference type="ARBA" id="ARBA00023211"/>
    </source>
</evidence>
<feature type="binding site" evidence="10 12">
    <location>
        <begin position="154"/>
        <end position="155"/>
    </location>
    <ligand>
        <name>substrate</name>
    </ligand>
</feature>
<keyword evidence="6 10" id="KW-0324">Glycolysis</keyword>
<feature type="binding site" evidence="10 13">
    <location>
        <position position="446"/>
    </location>
    <ligand>
        <name>Mn(2+)</name>
        <dbReference type="ChEBI" id="CHEBI:29035"/>
        <label>2</label>
    </ligand>
</feature>
<evidence type="ECO:0000256" key="5">
    <source>
        <dbReference type="ARBA" id="ARBA00022723"/>
    </source>
</evidence>
<keyword evidence="5 10" id="KW-0479">Metal-binding</keyword>
<sequence length="516" mass="55538">MSDIRIPKALIILDGFGIESTASSAIEAAHTPTWDALLANNPNSRIATSGLAVGLPDGQMGNSEVGHMNIGAGRPVYQNFTRISKAIADGDFYENPVLTAAMDKAIEHNKAVHIFGLLSPGGVHSHEEHIFSLIRMAVKRGVDKVYLHAILDGRDTPPRSAKPSLEKTQALFAELGVGGVATIVGRYYAMDRDNRWDRVQLAYDAMAAGRSVCVANSALDALDAAYARNENDEFVQATVIQKEGKAVGVISDGDAVICANFRPDRSREITRAFVEKDSFTGFVRTHQPALAEFVMMTEYAADIPASCAYSPATIVNDLGEYISGQGKTQLRISETEKYAHVTFFFNGGQEAVYPGEERILVASPQVATYDLQPEMSAPELTDKLVAAIKSGKYDLIICNYPNGDMVGHTGVFDAAVKAVETVDRCLARVLDAMAEVGGETLITADHGNVEMMRDPTSGQPHTAHTNFPVALIYDGPRKAKLSLRSGALCDLAPTLLALMELPQPAEMTGHNLASIE</sequence>
<keyword evidence="7 10" id="KW-0464">Manganese</keyword>
<dbReference type="SUPFAM" id="SSF53649">
    <property type="entry name" value="Alkaline phosphatase-like"/>
    <property type="match status" value="1"/>
</dbReference>
<dbReference type="InterPro" id="IPR011258">
    <property type="entry name" value="BPG-indep_PGM_N"/>
</dbReference>
<feature type="binding site" evidence="10 12">
    <location>
        <position position="124"/>
    </location>
    <ligand>
        <name>substrate</name>
    </ligand>
</feature>
<comment type="subunit">
    <text evidence="10">Monomer.</text>
</comment>
<comment type="cofactor">
    <cofactor evidence="10">
        <name>Mn(2+)</name>
        <dbReference type="ChEBI" id="CHEBI:29035"/>
    </cofactor>
    <text evidence="10">Binds 2 manganese ions per subunit.</text>
</comment>
<evidence type="ECO:0000256" key="1">
    <source>
        <dbReference type="ARBA" id="ARBA00000370"/>
    </source>
</evidence>
<dbReference type="InterPro" id="IPR017850">
    <property type="entry name" value="Alkaline_phosphatase_core_sf"/>
</dbReference>
<dbReference type="PANTHER" id="PTHR31637:SF0">
    <property type="entry name" value="2,3-BISPHOSPHOGLYCERATE-INDEPENDENT PHOSPHOGLYCERATE MUTASE"/>
    <property type="match status" value="1"/>
</dbReference>
<dbReference type="Gene3D" id="3.40.1450.10">
    <property type="entry name" value="BPG-independent phosphoglycerate mutase, domain B"/>
    <property type="match status" value="1"/>
</dbReference>
<dbReference type="GO" id="GO:0004619">
    <property type="term" value="F:phosphoglycerate mutase activity"/>
    <property type="evidence" value="ECO:0007669"/>
    <property type="project" value="UniProtKB-UniRule"/>
</dbReference>
<feature type="binding site" evidence="10 12">
    <location>
        <begin position="262"/>
        <end position="265"/>
    </location>
    <ligand>
        <name>substrate</name>
    </ligand>
</feature>
<evidence type="ECO:0000256" key="10">
    <source>
        <dbReference type="HAMAP-Rule" id="MF_01038"/>
    </source>
</evidence>
<evidence type="ECO:0000256" key="13">
    <source>
        <dbReference type="PIRSR" id="PIRSR001492-3"/>
    </source>
</evidence>
<dbReference type="Pfam" id="PF01676">
    <property type="entry name" value="Metalloenzyme"/>
    <property type="match status" value="1"/>
</dbReference>
<comment type="similarity">
    <text evidence="3 10">Belongs to the BPG-independent phosphoglycerate mutase family.</text>
</comment>
<feature type="binding site" evidence="10 12">
    <location>
        <position position="192"/>
    </location>
    <ligand>
        <name>substrate</name>
    </ligand>
</feature>
<feature type="domain" description="BPG-independent PGAM N-terminal" evidence="15">
    <location>
        <begin position="83"/>
        <end position="300"/>
    </location>
</feature>
<evidence type="ECO:0000256" key="8">
    <source>
        <dbReference type="ARBA" id="ARBA00023235"/>
    </source>
</evidence>
<dbReference type="EC" id="5.4.2.12" evidence="4 10"/>
<feature type="binding site" evidence="10 13">
    <location>
        <position position="408"/>
    </location>
    <ligand>
        <name>Mn(2+)</name>
        <dbReference type="ChEBI" id="CHEBI:29035"/>
        <label>1</label>
    </ligand>
</feature>
<protein>
    <recommendedName>
        <fullName evidence="9 10">2,3-bisphosphoglycerate-independent phosphoglycerate mutase</fullName>
        <shortName evidence="10">BPG-independent PGAM</shortName>
        <shortName evidence="10">Phosphoglyceromutase</shortName>
        <shortName evidence="10">iPGM</shortName>
        <ecNumber evidence="4 10">5.4.2.12</ecNumber>
    </recommendedName>
</protein>
<dbReference type="GO" id="GO:0030145">
    <property type="term" value="F:manganese ion binding"/>
    <property type="evidence" value="ECO:0007669"/>
    <property type="project" value="UniProtKB-UniRule"/>
</dbReference>
<feature type="binding site" evidence="10 12">
    <location>
        <position position="186"/>
    </location>
    <ligand>
        <name>substrate</name>
    </ligand>
</feature>
<dbReference type="PIRSF" id="PIRSF001492">
    <property type="entry name" value="IPGAM"/>
    <property type="match status" value="1"/>
</dbReference>
<evidence type="ECO:0000256" key="4">
    <source>
        <dbReference type="ARBA" id="ARBA00012026"/>
    </source>
</evidence>
<dbReference type="HAMAP" id="MF_01038">
    <property type="entry name" value="GpmI"/>
    <property type="match status" value="1"/>
</dbReference>
<dbReference type="InterPro" id="IPR005995">
    <property type="entry name" value="Pgm_bpd_ind"/>
</dbReference>
<feature type="binding site" evidence="10 12">
    <location>
        <position position="337"/>
    </location>
    <ligand>
        <name>substrate</name>
    </ligand>
</feature>
<dbReference type="NCBIfam" id="TIGR01307">
    <property type="entry name" value="pgm_bpd_ind"/>
    <property type="match status" value="1"/>
</dbReference>
<gene>
    <name evidence="10" type="primary">gpmI</name>
    <name evidence="16" type="ORF">SAMN05421760_11717</name>
</gene>
<organism evidence="16 17">
    <name type="scientific">Neptunomonas antarctica</name>
    <dbReference type="NCBI Taxonomy" id="619304"/>
    <lineage>
        <taxon>Bacteria</taxon>
        <taxon>Pseudomonadati</taxon>
        <taxon>Pseudomonadota</taxon>
        <taxon>Gammaproteobacteria</taxon>
        <taxon>Oceanospirillales</taxon>
        <taxon>Oceanospirillaceae</taxon>
        <taxon>Neptunomonas</taxon>
    </lineage>
</organism>
<dbReference type="OrthoDB" id="9800863at2"/>
<dbReference type="FunFam" id="3.40.1450.10:FF:000001">
    <property type="entry name" value="2,3-bisphosphoglycerate-independent phosphoglycerate mutase"/>
    <property type="match status" value="1"/>
</dbReference>
<evidence type="ECO:0000256" key="3">
    <source>
        <dbReference type="ARBA" id="ARBA00008819"/>
    </source>
</evidence>
<dbReference type="RefSeq" id="WP_054341920.1">
    <property type="nucleotide sequence ID" value="NZ_FTOE01000017.1"/>
</dbReference>
<feature type="active site" description="Phosphoserine intermediate" evidence="10 11">
    <location>
        <position position="63"/>
    </location>
</feature>
<dbReference type="Gene3D" id="3.40.720.10">
    <property type="entry name" value="Alkaline Phosphatase, subunit A"/>
    <property type="match status" value="1"/>
</dbReference>
<dbReference type="GO" id="GO:0005829">
    <property type="term" value="C:cytosol"/>
    <property type="evidence" value="ECO:0007669"/>
    <property type="project" value="TreeGrafter"/>
</dbReference>
<evidence type="ECO:0000256" key="9">
    <source>
        <dbReference type="ARBA" id="ARBA00071648"/>
    </source>
</evidence>
<dbReference type="STRING" id="619304.SAMN05421760_11717"/>
<dbReference type="CDD" id="cd16010">
    <property type="entry name" value="iPGM"/>
    <property type="match status" value="1"/>
</dbReference>
<evidence type="ECO:0000313" key="16">
    <source>
        <dbReference type="EMBL" id="SIT12072.1"/>
    </source>
</evidence>
<dbReference type="GO" id="GO:0006007">
    <property type="term" value="P:glucose catabolic process"/>
    <property type="evidence" value="ECO:0007669"/>
    <property type="project" value="InterPro"/>
</dbReference>
<feature type="binding site" evidence="10 13">
    <location>
        <position position="63"/>
    </location>
    <ligand>
        <name>Mn(2+)</name>
        <dbReference type="ChEBI" id="CHEBI:29035"/>
        <label>2</label>
    </ligand>
</feature>
<feature type="binding site" evidence="10 13">
    <location>
        <position position="404"/>
    </location>
    <ligand>
        <name>Mn(2+)</name>
        <dbReference type="ChEBI" id="CHEBI:29035"/>
        <label>1</label>
    </ligand>
</feature>
<feature type="binding site" evidence="10 13">
    <location>
        <position position="14"/>
    </location>
    <ligand>
        <name>Mn(2+)</name>
        <dbReference type="ChEBI" id="CHEBI:29035"/>
        <label>2</label>
    </ligand>
</feature>
<evidence type="ECO:0000256" key="2">
    <source>
        <dbReference type="ARBA" id="ARBA00004798"/>
    </source>
</evidence>
<dbReference type="InterPro" id="IPR036646">
    <property type="entry name" value="PGAM_B_sf"/>
</dbReference>
<evidence type="ECO:0000256" key="12">
    <source>
        <dbReference type="PIRSR" id="PIRSR001492-2"/>
    </source>
</evidence>
<dbReference type="SUPFAM" id="SSF64158">
    <property type="entry name" value="2,3-Bisphosphoglycerate-independent phosphoglycerate mutase, substrate-binding domain"/>
    <property type="match status" value="1"/>
</dbReference>
<name>A0A1N7PNA9_9GAMM</name>
<feature type="domain" description="Metalloenzyme" evidence="14">
    <location>
        <begin position="9"/>
        <end position="502"/>
    </location>
</feature>
<evidence type="ECO:0000256" key="11">
    <source>
        <dbReference type="PIRSR" id="PIRSR001492-1"/>
    </source>
</evidence>
<feature type="binding site" evidence="10 13">
    <location>
        <position position="445"/>
    </location>
    <ligand>
        <name>Mn(2+)</name>
        <dbReference type="ChEBI" id="CHEBI:29035"/>
        <label>2</label>
    </ligand>
</feature>
<dbReference type="Pfam" id="PF06415">
    <property type="entry name" value="iPGM_N"/>
    <property type="match status" value="1"/>
</dbReference>
<dbReference type="Proteomes" id="UP000185999">
    <property type="component" value="Unassembled WGS sequence"/>
</dbReference>
<dbReference type="InterPro" id="IPR006124">
    <property type="entry name" value="Metalloenzyme"/>
</dbReference>
<dbReference type="UniPathway" id="UPA00109">
    <property type="reaction ID" value="UER00186"/>
</dbReference>
<feature type="binding site" evidence="10 13">
    <location>
        <position position="464"/>
    </location>
    <ligand>
        <name>Mn(2+)</name>
        <dbReference type="ChEBI" id="CHEBI:29035"/>
        <label>1</label>
    </ligand>
</feature>
<keyword evidence="17" id="KW-1185">Reference proteome</keyword>
<comment type="function">
    <text evidence="10">Catalyzes the interconversion of 2-phosphoglycerate and 3-phosphoglycerate.</text>
</comment>
<dbReference type="AlphaFoldDB" id="A0A1N7PNA9"/>